<keyword evidence="6" id="KW-1185">Reference proteome</keyword>
<dbReference type="EMBL" id="JAOAOG010000339">
    <property type="protein sequence ID" value="KAJ6226945.1"/>
    <property type="molecule type" value="Genomic_DNA"/>
</dbReference>
<feature type="region of interest" description="Disordered" evidence="1">
    <location>
        <begin position="296"/>
        <end position="333"/>
    </location>
</feature>
<evidence type="ECO:0000313" key="6">
    <source>
        <dbReference type="Proteomes" id="UP001150062"/>
    </source>
</evidence>
<comment type="caution">
    <text evidence="3">The sequence shown here is derived from an EMBL/GenBank/DDBJ whole genome shotgun (WGS) entry which is preliminary data.</text>
</comment>
<evidence type="ECO:0000313" key="3">
    <source>
        <dbReference type="EMBL" id="KAJ3442183.1"/>
    </source>
</evidence>
<name>A0AAV7ZKF4_9EUKA</name>
<feature type="transmembrane region" description="Helical" evidence="2">
    <location>
        <begin position="71"/>
        <end position="90"/>
    </location>
</feature>
<feature type="transmembrane region" description="Helical" evidence="2">
    <location>
        <begin position="110"/>
        <end position="129"/>
    </location>
</feature>
<reference evidence="3" key="2">
    <citation type="submission" date="2022-08" db="EMBL/GenBank/DDBJ databases">
        <title>Novel sulphate-reducing endosymbionts in the free-living metamonad Anaeramoeba.</title>
        <authorList>
            <person name="Jerlstrom-Hultqvist J."/>
            <person name="Cepicka I."/>
            <person name="Gallot-Lavallee L."/>
            <person name="Salas-Leiva D."/>
            <person name="Curtis B.A."/>
            <person name="Zahonova K."/>
            <person name="Pipaliya S."/>
            <person name="Dacks J."/>
            <person name="Roger A.J."/>
        </authorList>
    </citation>
    <scope>NUCLEOTIDE SEQUENCE</scope>
    <source>
        <strain evidence="3">Busselton2</strain>
    </source>
</reference>
<organism evidence="3 5">
    <name type="scientific">Anaeramoeba flamelloides</name>
    <dbReference type="NCBI Taxonomy" id="1746091"/>
    <lineage>
        <taxon>Eukaryota</taxon>
        <taxon>Metamonada</taxon>
        <taxon>Anaeramoebidae</taxon>
        <taxon>Anaeramoeba</taxon>
    </lineage>
</organism>
<evidence type="ECO:0000313" key="5">
    <source>
        <dbReference type="Proteomes" id="UP001146793"/>
    </source>
</evidence>
<feature type="transmembrane region" description="Helical" evidence="2">
    <location>
        <begin position="33"/>
        <end position="51"/>
    </location>
</feature>
<dbReference type="Proteomes" id="UP001150062">
    <property type="component" value="Unassembled WGS sequence"/>
</dbReference>
<dbReference type="Proteomes" id="UP001146793">
    <property type="component" value="Unassembled WGS sequence"/>
</dbReference>
<protein>
    <submittedName>
        <fullName evidence="3">Uncharacterized protein</fullName>
    </submittedName>
</protein>
<gene>
    <name evidence="3" type="ORF">M0812_11913</name>
    <name evidence="4" type="ORF">M0813_10483</name>
</gene>
<keyword evidence="2" id="KW-0812">Transmembrane</keyword>
<evidence type="ECO:0000256" key="1">
    <source>
        <dbReference type="SAM" id="MobiDB-lite"/>
    </source>
</evidence>
<keyword evidence="2" id="KW-0472">Membrane</keyword>
<feature type="transmembrane region" description="Helical" evidence="2">
    <location>
        <begin position="174"/>
        <end position="199"/>
    </location>
</feature>
<keyword evidence="2" id="KW-1133">Transmembrane helix</keyword>
<sequence>MRNETIHYGNCKTNTGKAVQCVCLASSFKVREIIFGILFILLLLASIYLLYKAFSLPKSHQLLLNIRVVRIFSLSIIVLISVISAFYYLFDPHSCHYRFNTVINDFFYGLPKLFSVYLGTIVVLWWIDLLQTQKSRSLNMTFTKKVQRLMILFSFFTTVMEITTRLLWKNTTLWLVYMIYVNVLLVTIAIAFAIVLLSLIRRFFRARRQGKMQAEIKKLYLKVIIISVICLLVLLQESVTSIISMATECFEKVACSSTTELIWSIDQIIILTINLIICQTGISRVNPNEKNFKKITNNNDSFSDSDEYEGVVDSEGYDNSDQSEDENGYLIKK</sequence>
<accession>A0AAV7ZKF4</accession>
<evidence type="ECO:0000256" key="2">
    <source>
        <dbReference type="SAM" id="Phobius"/>
    </source>
</evidence>
<feature type="compositionally biased region" description="Acidic residues" evidence="1">
    <location>
        <begin position="303"/>
        <end position="327"/>
    </location>
</feature>
<feature type="transmembrane region" description="Helical" evidence="2">
    <location>
        <begin position="219"/>
        <end position="235"/>
    </location>
</feature>
<evidence type="ECO:0000313" key="4">
    <source>
        <dbReference type="EMBL" id="KAJ6226945.1"/>
    </source>
</evidence>
<dbReference type="EMBL" id="JANTQA010000026">
    <property type="protein sequence ID" value="KAJ3442183.1"/>
    <property type="molecule type" value="Genomic_DNA"/>
</dbReference>
<proteinExistence type="predicted"/>
<feature type="transmembrane region" description="Helical" evidence="2">
    <location>
        <begin position="149"/>
        <end position="168"/>
    </location>
</feature>
<reference evidence="4" key="1">
    <citation type="submission" date="2022-08" db="EMBL/GenBank/DDBJ databases">
        <title>Novel sulfate-reducing endosymbionts in the free-living metamonad Anaeramoeba.</title>
        <authorList>
            <person name="Jerlstrom-Hultqvist J."/>
            <person name="Cepicka I."/>
            <person name="Gallot-Lavallee L."/>
            <person name="Salas-Leiva D."/>
            <person name="Curtis B.A."/>
            <person name="Zahonova K."/>
            <person name="Pipaliya S."/>
            <person name="Dacks J."/>
            <person name="Roger A.J."/>
        </authorList>
    </citation>
    <scope>NUCLEOTIDE SEQUENCE</scope>
    <source>
        <strain evidence="4">Schooner1</strain>
    </source>
</reference>
<dbReference type="AlphaFoldDB" id="A0AAV7ZKF4"/>